<organism evidence="1 2">
    <name type="scientific">Thalictrum thalictroides</name>
    <name type="common">Rue-anemone</name>
    <name type="synonym">Anemone thalictroides</name>
    <dbReference type="NCBI Taxonomy" id="46969"/>
    <lineage>
        <taxon>Eukaryota</taxon>
        <taxon>Viridiplantae</taxon>
        <taxon>Streptophyta</taxon>
        <taxon>Embryophyta</taxon>
        <taxon>Tracheophyta</taxon>
        <taxon>Spermatophyta</taxon>
        <taxon>Magnoliopsida</taxon>
        <taxon>Ranunculales</taxon>
        <taxon>Ranunculaceae</taxon>
        <taxon>Thalictroideae</taxon>
        <taxon>Thalictrum</taxon>
    </lineage>
</organism>
<reference evidence="1 2" key="1">
    <citation type="submission" date="2020-06" db="EMBL/GenBank/DDBJ databases">
        <title>Transcriptomic and genomic resources for Thalictrum thalictroides and T. hernandezii: Facilitating candidate gene discovery in an emerging model plant lineage.</title>
        <authorList>
            <person name="Arias T."/>
            <person name="Riano-Pachon D.M."/>
            <person name="Di Stilio V.S."/>
        </authorList>
    </citation>
    <scope>NUCLEOTIDE SEQUENCE [LARGE SCALE GENOMIC DNA]</scope>
    <source>
        <strain evidence="2">cv. WT478/WT964</strain>
        <tissue evidence="1">Leaves</tissue>
    </source>
</reference>
<dbReference type="EMBL" id="JABWDY010016845">
    <property type="protein sequence ID" value="KAF5195778.1"/>
    <property type="molecule type" value="Genomic_DNA"/>
</dbReference>
<proteinExistence type="predicted"/>
<name>A0A7J6WFX5_THATH</name>
<accession>A0A7J6WFX5</accession>
<keyword evidence="2" id="KW-1185">Reference proteome</keyword>
<evidence type="ECO:0000313" key="1">
    <source>
        <dbReference type="EMBL" id="KAF5195778.1"/>
    </source>
</evidence>
<sequence>YLPAILIFTTNIFVDNFREDSVNGANERRDSFSNTSSNVTETQKSWRMGRWIIRA</sequence>
<evidence type="ECO:0000313" key="2">
    <source>
        <dbReference type="Proteomes" id="UP000554482"/>
    </source>
</evidence>
<dbReference type="AlphaFoldDB" id="A0A7J6WFX5"/>
<protein>
    <submittedName>
        <fullName evidence="1">Uncharacterized protein</fullName>
    </submittedName>
</protein>
<gene>
    <name evidence="1" type="ORF">FRX31_014633</name>
</gene>
<comment type="caution">
    <text evidence="1">The sequence shown here is derived from an EMBL/GenBank/DDBJ whole genome shotgun (WGS) entry which is preliminary data.</text>
</comment>
<dbReference type="Proteomes" id="UP000554482">
    <property type="component" value="Unassembled WGS sequence"/>
</dbReference>
<feature type="non-terminal residue" evidence="1">
    <location>
        <position position="1"/>
    </location>
</feature>